<dbReference type="EMBL" id="JACHMY010000001">
    <property type="protein sequence ID" value="MBB5840336.1"/>
    <property type="molecule type" value="Genomic_DNA"/>
</dbReference>
<dbReference type="InterPro" id="IPR036388">
    <property type="entry name" value="WH-like_DNA-bd_sf"/>
</dbReference>
<gene>
    <name evidence="1" type="ORF">HDA39_007070</name>
</gene>
<organism evidence="1 2">
    <name type="scientific">Kribbella italica</name>
    <dbReference type="NCBI Taxonomy" id="1540520"/>
    <lineage>
        <taxon>Bacteria</taxon>
        <taxon>Bacillati</taxon>
        <taxon>Actinomycetota</taxon>
        <taxon>Actinomycetes</taxon>
        <taxon>Propionibacteriales</taxon>
        <taxon>Kribbellaceae</taxon>
        <taxon>Kribbella</taxon>
    </lineage>
</organism>
<keyword evidence="2" id="KW-1185">Reference proteome</keyword>
<evidence type="ECO:0000313" key="2">
    <source>
        <dbReference type="Proteomes" id="UP000549971"/>
    </source>
</evidence>
<dbReference type="Proteomes" id="UP000549971">
    <property type="component" value="Unassembled WGS sequence"/>
</dbReference>
<name>A0A7W9JDU6_9ACTN</name>
<accession>A0A7W9JDU6</accession>
<dbReference type="RefSeq" id="WP_184802615.1">
    <property type="nucleotide sequence ID" value="NZ_JACHMY010000001.1"/>
</dbReference>
<comment type="caution">
    <text evidence="1">The sequence shown here is derived from an EMBL/GenBank/DDBJ whole genome shotgun (WGS) entry which is preliminary data.</text>
</comment>
<sequence>MVFVLTVDQRGSGGASDLVPELLNTLNRRPRRTGLLRKFERTAGDEVQGVLSEARATVEVIVQLIRADHWHIGLGIGAVEQPLPRSTRAGSGTAFFNARTAVTKAKSSPHHVNVVGDDPRVADQVESVLWLMASVLRRRSERGWAVADLLAEGLTRREIGVKLGISQSAVTQRAQAAGFAEEQRGRLLAAELLAPGAAALRRLSSR</sequence>
<protein>
    <submittedName>
        <fullName evidence="1">Uncharacterized protein</fullName>
    </submittedName>
</protein>
<reference evidence="1 2" key="1">
    <citation type="submission" date="2020-08" db="EMBL/GenBank/DDBJ databases">
        <title>Sequencing the genomes of 1000 actinobacteria strains.</title>
        <authorList>
            <person name="Klenk H.-P."/>
        </authorList>
    </citation>
    <scope>NUCLEOTIDE SEQUENCE [LARGE SCALE GENOMIC DNA]</scope>
    <source>
        <strain evidence="1 2">DSM 28967</strain>
    </source>
</reference>
<proteinExistence type="predicted"/>
<dbReference type="AlphaFoldDB" id="A0A7W9JDU6"/>
<evidence type="ECO:0000313" key="1">
    <source>
        <dbReference type="EMBL" id="MBB5840336.1"/>
    </source>
</evidence>
<dbReference type="Gene3D" id="1.10.10.10">
    <property type="entry name" value="Winged helix-like DNA-binding domain superfamily/Winged helix DNA-binding domain"/>
    <property type="match status" value="1"/>
</dbReference>